<organism evidence="1 2">
    <name type="scientific">Cupriavidus necator (strain ATCC 43291 / DSM 13513 / CCUG 52238 / LMG 8453 / N-1)</name>
    <name type="common">Ralstonia eutropha</name>
    <dbReference type="NCBI Taxonomy" id="1042878"/>
    <lineage>
        <taxon>Bacteria</taxon>
        <taxon>Pseudomonadati</taxon>
        <taxon>Pseudomonadota</taxon>
        <taxon>Betaproteobacteria</taxon>
        <taxon>Burkholderiales</taxon>
        <taxon>Burkholderiaceae</taxon>
        <taxon>Cupriavidus</taxon>
    </lineage>
</organism>
<reference evidence="1 2" key="1">
    <citation type="journal article" date="2011" name="J. Bacteriol.">
        <title>Complete genome sequence of the type strain Cupriavidus necator N-1.</title>
        <authorList>
            <person name="Poehlein A."/>
            <person name="Kusian B."/>
            <person name="Friedrich B."/>
            <person name="Daniel R."/>
            <person name="Bowien B."/>
        </authorList>
    </citation>
    <scope>NUCLEOTIDE SEQUENCE [LARGE SCALE GENOMIC DNA]</scope>
    <source>
        <strain evidence="2">ATCC 43291 / DSM 13513 / CCUG 52238 / LMG 8453 / N-1</strain>
    </source>
</reference>
<name>F8GTD0_CUPNN</name>
<proteinExistence type="predicted"/>
<dbReference type="KEGG" id="cnc:CNE_2c22270"/>
<dbReference type="Proteomes" id="UP000006798">
    <property type="component" value="Chromosome 2"/>
</dbReference>
<dbReference type="AlphaFoldDB" id="F8GTD0"/>
<evidence type="ECO:0000313" key="2">
    <source>
        <dbReference type="Proteomes" id="UP000006798"/>
    </source>
</evidence>
<sequence>MAWAAQRRGGGGRCRTVAGFRGACNPLPKIWALRWVPAQTGAFGEGRGRISTDSVDITWRFSTWVCAAAARHRIRGMLGSLSARHLRGRACPRCHRVASLQDLPPSCRQRPLLGQFRLYLPAAMRHDRSSAVLPRLALLPMLAAALALSGCVAQYRVPAGAPAASVRLLTSTDDNTSFTVVDPAKCPVPARPLVLAGTGRQLSAMGRDRSLDMAGRSPEPPARTRERLVEAGRRIYVAVTSAAVPPLPELRCAAGVSFVPAAGGQYEIRYQRDETASQCSAQVLRMQPLPDGGARLTAEPTQQGFRALRKDYVCQAQ</sequence>
<gene>
    <name evidence="1" type="ordered locus">CNE_2c22270</name>
</gene>
<accession>F8GTD0</accession>
<dbReference type="HOGENOM" id="CLU_076043_0_0_4"/>
<evidence type="ECO:0000313" key="1">
    <source>
        <dbReference type="EMBL" id="AEI81176.1"/>
    </source>
</evidence>
<protein>
    <submittedName>
        <fullName evidence="1">Uncharacterized protein</fullName>
    </submittedName>
</protein>
<dbReference type="EMBL" id="CP002878">
    <property type="protein sequence ID" value="AEI81176.1"/>
    <property type="molecule type" value="Genomic_DNA"/>
</dbReference>